<accession>A0AAV7HH12</accession>
<organism evidence="1 2">
    <name type="scientific">Cotesia glomerata</name>
    <name type="common">Lepidopteran parasitic wasp</name>
    <name type="synonym">Apanteles glomeratus</name>
    <dbReference type="NCBI Taxonomy" id="32391"/>
    <lineage>
        <taxon>Eukaryota</taxon>
        <taxon>Metazoa</taxon>
        <taxon>Ecdysozoa</taxon>
        <taxon>Arthropoda</taxon>
        <taxon>Hexapoda</taxon>
        <taxon>Insecta</taxon>
        <taxon>Pterygota</taxon>
        <taxon>Neoptera</taxon>
        <taxon>Endopterygota</taxon>
        <taxon>Hymenoptera</taxon>
        <taxon>Apocrita</taxon>
        <taxon>Ichneumonoidea</taxon>
        <taxon>Braconidae</taxon>
        <taxon>Microgastrinae</taxon>
        <taxon>Cotesia</taxon>
    </lineage>
</organism>
<evidence type="ECO:0000313" key="2">
    <source>
        <dbReference type="Proteomes" id="UP000826195"/>
    </source>
</evidence>
<gene>
    <name evidence="1" type="ORF">KQX54_002732</name>
</gene>
<sequence length="154" mass="17827">TRSAITFKLISLLLPNPPAIVSQNGSWHPKKEEVQNYFLLHAKNENELCVKLVERKNQLLKYGLTEQPLPVLIGAELTSIEKRLVIIIDIRYEADSNIECVDYCFKSYFALYLEYSKESLYPWIFLQEAIYKIDTEDRTTVPALDTSIRDLNLA</sequence>
<comment type="caution">
    <text evidence="1">The sequence shown here is derived from an EMBL/GenBank/DDBJ whole genome shotgun (WGS) entry which is preliminary data.</text>
</comment>
<protein>
    <submittedName>
        <fullName evidence="1">Uncharacterized protein</fullName>
    </submittedName>
</protein>
<feature type="non-terminal residue" evidence="1">
    <location>
        <position position="1"/>
    </location>
</feature>
<reference evidence="1 2" key="1">
    <citation type="journal article" date="2021" name="J. Hered.">
        <title>A chromosome-level genome assembly of the parasitoid wasp, Cotesia glomerata (Hymenoptera: Braconidae).</title>
        <authorList>
            <person name="Pinto B.J."/>
            <person name="Weis J.J."/>
            <person name="Gamble T."/>
            <person name="Ode P.J."/>
            <person name="Paul R."/>
            <person name="Zaspel J.M."/>
        </authorList>
    </citation>
    <scope>NUCLEOTIDE SEQUENCE [LARGE SCALE GENOMIC DNA]</scope>
    <source>
        <strain evidence="1">CgM1</strain>
    </source>
</reference>
<dbReference type="AlphaFoldDB" id="A0AAV7HH12"/>
<name>A0AAV7HH12_COTGL</name>
<dbReference type="EMBL" id="JAHXZJ010002610">
    <property type="protein sequence ID" value="KAH0537987.1"/>
    <property type="molecule type" value="Genomic_DNA"/>
</dbReference>
<proteinExistence type="predicted"/>
<keyword evidence="2" id="KW-1185">Reference proteome</keyword>
<dbReference type="Proteomes" id="UP000826195">
    <property type="component" value="Unassembled WGS sequence"/>
</dbReference>
<evidence type="ECO:0000313" key="1">
    <source>
        <dbReference type="EMBL" id="KAH0537987.1"/>
    </source>
</evidence>